<comment type="subcellular location">
    <subcellularLocation>
        <location evidence="2">Peroxisome</location>
    </subcellularLocation>
</comment>
<dbReference type="GO" id="GO:0004497">
    <property type="term" value="F:monooxygenase activity"/>
    <property type="evidence" value="ECO:0007669"/>
    <property type="project" value="UniProtKB-KW"/>
</dbReference>
<evidence type="ECO:0000256" key="9">
    <source>
        <dbReference type="ARBA" id="ARBA00023033"/>
    </source>
</evidence>
<dbReference type="AlphaFoldDB" id="A0A9R1TV84"/>
<evidence type="ECO:0000313" key="17">
    <source>
        <dbReference type="RefSeq" id="XP_011315438.1"/>
    </source>
</evidence>
<dbReference type="EC" id="1.13.12.7" evidence="4"/>
<accession>A0A9R1TV84</accession>
<keyword evidence="8" id="KW-0560">Oxidoreductase</keyword>
<dbReference type="InterPro" id="IPR025110">
    <property type="entry name" value="AMP-bd_C"/>
</dbReference>
<keyword evidence="7" id="KW-0460">Magnesium</keyword>
<dbReference type="CDD" id="cd05911">
    <property type="entry name" value="Firefly_Luc_like"/>
    <property type="match status" value="1"/>
</dbReference>
<keyword evidence="10" id="KW-0576">Peroxisome</keyword>
<comment type="similarity">
    <text evidence="3">Belongs to the ATP-dependent AMP-binding enzyme family.</text>
</comment>
<dbReference type="PANTHER" id="PTHR24096">
    <property type="entry name" value="LONG-CHAIN-FATTY-ACID--COA LIGASE"/>
    <property type="match status" value="1"/>
</dbReference>
<dbReference type="PROSITE" id="PS00455">
    <property type="entry name" value="AMP_BINDING"/>
    <property type="match status" value="1"/>
</dbReference>
<evidence type="ECO:0000256" key="8">
    <source>
        <dbReference type="ARBA" id="ARBA00023002"/>
    </source>
</evidence>
<keyword evidence="6" id="KW-0547">Nucleotide-binding</keyword>
<dbReference type="PANTHER" id="PTHR24096:SF423">
    <property type="entry name" value="GM05240P"/>
    <property type="match status" value="1"/>
</dbReference>
<evidence type="ECO:0000256" key="3">
    <source>
        <dbReference type="ARBA" id="ARBA00006432"/>
    </source>
</evidence>
<dbReference type="GO" id="GO:0008218">
    <property type="term" value="P:bioluminescence"/>
    <property type="evidence" value="ECO:0007669"/>
    <property type="project" value="UniProtKB-KW"/>
</dbReference>
<dbReference type="GO" id="GO:0016405">
    <property type="term" value="F:CoA-ligase activity"/>
    <property type="evidence" value="ECO:0007669"/>
    <property type="project" value="TreeGrafter"/>
</dbReference>
<gene>
    <name evidence="17" type="primary">LOC105274217</name>
</gene>
<dbReference type="GeneID" id="105274217"/>
<dbReference type="Gene3D" id="2.30.38.10">
    <property type="entry name" value="Luciferase, Domain 3"/>
    <property type="match status" value="1"/>
</dbReference>
<evidence type="ECO:0000256" key="4">
    <source>
        <dbReference type="ARBA" id="ARBA00012532"/>
    </source>
</evidence>
<dbReference type="InterPro" id="IPR045851">
    <property type="entry name" value="AMP-bd_C_sf"/>
</dbReference>
<evidence type="ECO:0000259" key="14">
    <source>
        <dbReference type="Pfam" id="PF00501"/>
    </source>
</evidence>
<evidence type="ECO:0000256" key="12">
    <source>
        <dbReference type="ARBA" id="ARBA00023262"/>
    </source>
</evidence>
<dbReference type="Pfam" id="PF00501">
    <property type="entry name" value="AMP-binding"/>
    <property type="match status" value="1"/>
</dbReference>
<dbReference type="GO" id="GO:0005524">
    <property type="term" value="F:ATP binding"/>
    <property type="evidence" value="ECO:0007669"/>
    <property type="project" value="UniProtKB-KW"/>
</dbReference>
<keyword evidence="16" id="KW-1185">Reference proteome</keyword>
<feature type="domain" description="AMP-dependent synthetase/ligase" evidence="14">
    <location>
        <begin position="40"/>
        <end position="406"/>
    </location>
</feature>
<feature type="domain" description="AMP-binding enzyme C-terminal" evidence="15">
    <location>
        <begin position="458"/>
        <end position="534"/>
    </location>
</feature>
<comment type="catalytic activity">
    <reaction evidence="13">
        <text>firefly D-luciferin + ATP + O2 = firefly oxyluciferin + hnu + AMP + CO2 + diphosphate</text>
        <dbReference type="Rhea" id="RHEA:10732"/>
        <dbReference type="ChEBI" id="CHEBI:15379"/>
        <dbReference type="ChEBI" id="CHEBI:16526"/>
        <dbReference type="ChEBI" id="CHEBI:16792"/>
        <dbReference type="ChEBI" id="CHEBI:30212"/>
        <dbReference type="ChEBI" id="CHEBI:30616"/>
        <dbReference type="ChEBI" id="CHEBI:33019"/>
        <dbReference type="ChEBI" id="CHEBI:58038"/>
        <dbReference type="ChEBI" id="CHEBI:456215"/>
        <dbReference type="EC" id="1.13.12.7"/>
    </reaction>
</comment>
<dbReference type="GO" id="GO:0005777">
    <property type="term" value="C:peroxisome"/>
    <property type="evidence" value="ECO:0007669"/>
    <property type="project" value="UniProtKB-SubCell"/>
</dbReference>
<dbReference type="FunFam" id="3.30.300.30:FF:000007">
    <property type="entry name" value="4-coumarate--CoA ligase 2"/>
    <property type="match status" value="1"/>
</dbReference>
<evidence type="ECO:0000256" key="2">
    <source>
        <dbReference type="ARBA" id="ARBA00004275"/>
    </source>
</evidence>
<evidence type="ECO:0000256" key="5">
    <source>
        <dbReference type="ARBA" id="ARBA00019043"/>
    </source>
</evidence>
<dbReference type="Pfam" id="PF13193">
    <property type="entry name" value="AMP-binding_C"/>
    <property type="match status" value="1"/>
</dbReference>
<keyword evidence="11" id="KW-0455">Luminescence</keyword>
<keyword evidence="6" id="KW-0067">ATP-binding</keyword>
<dbReference type="Gene3D" id="3.40.50.980">
    <property type="match status" value="2"/>
</dbReference>
<name>A0A9R1TV84_9HYME</name>
<evidence type="ECO:0000313" key="16">
    <source>
        <dbReference type="Proteomes" id="UP000694866"/>
    </source>
</evidence>
<dbReference type="KEGG" id="fas:105274217"/>
<evidence type="ECO:0000256" key="7">
    <source>
        <dbReference type="ARBA" id="ARBA00022842"/>
    </source>
</evidence>
<evidence type="ECO:0000256" key="6">
    <source>
        <dbReference type="ARBA" id="ARBA00022840"/>
    </source>
</evidence>
<dbReference type="Gene3D" id="3.30.300.30">
    <property type="match status" value="1"/>
</dbReference>
<dbReference type="OrthoDB" id="10253869at2759"/>
<keyword evidence="17" id="KW-0436">Ligase</keyword>
<dbReference type="Proteomes" id="UP000694866">
    <property type="component" value="Unplaced"/>
</dbReference>
<reference evidence="17" key="1">
    <citation type="submission" date="2025-08" db="UniProtKB">
        <authorList>
            <consortium name="RefSeq"/>
        </authorList>
    </citation>
    <scope>IDENTIFICATION</scope>
    <source>
        <strain evidence="17">USDA-PBARC FA_bdor</strain>
        <tissue evidence="17">Whole organism</tissue>
    </source>
</reference>
<keyword evidence="9" id="KW-0503">Monooxygenase</keyword>
<comment type="cofactor">
    <cofactor evidence="1">
        <name>Mg(2+)</name>
        <dbReference type="ChEBI" id="CHEBI:18420"/>
    </cofactor>
</comment>
<evidence type="ECO:0000256" key="10">
    <source>
        <dbReference type="ARBA" id="ARBA00023140"/>
    </source>
</evidence>
<keyword evidence="12" id="KW-0599">Photoprotein</keyword>
<dbReference type="RefSeq" id="XP_011315438.1">
    <property type="nucleotide sequence ID" value="XM_011317136.1"/>
</dbReference>
<evidence type="ECO:0000256" key="13">
    <source>
        <dbReference type="ARBA" id="ARBA00048497"/>
    </source>
</evidence>
<evidence type="ECO:0000256" key="1">
    <source>
        <dbReference type="ARBA" id="ARBA00001946"/>
    </source>
</evidence>
<organism evidence="16 17">
    <name type="scientific">Fopius arisanus</name>
    <dbReference type="NCBI Taxonomy" id="64838"/>
    <lineage>
        <taxon>Eukaryota</taxon>
        <taxon>Metazoa</taxon>
        <taxon>Ecdysozoa</taxon>
        <taxon>Arthropoda</taxon>
        <taxon>Hexapoda</taxon>
        <taxon>Insecta</taxon>
        <taxon>Pterygota</taxon>
        <taxon>Neoptera</taxon>
        <taxon>Endopterygota</taxon>
        <taxon>Hymenoptera</taxon>
        <taxon>Apocrita</taxon>
        <taxon>Ichneumonoidea</taxon>
        <taxon>Braconidae</taxon>
        <taxon>Opiinae</taxon>
        <taxon>Fopius</taxon>
    </lineage>
</organism>
<evidence type="ECO:0000259" key="15">
    <source>
        <dbReference type="Pfam" id="PF13193"/>
    </source>
</evidence>
<dbReference type="InterPro" id="IPR000873">
    <property type="entry name" value="AMP-dep_synth/lig_dom"/>
</dbReference>
<evidence type="ECO:0000256" key="11">
    <source>
        <dbReference type="ARBA" id="ARBA00023223"/>
    </source>
</evidence>
<sequence length="547" mass="60780">MIHDLCPTMAETEKILRFPGRIEFPKITIGQSILENLQKRAHQVFQVDAYTGKTMTRYELLEKSIRLAVGLQDWGLNSDDIVSISSETQLNWFVVACAAMFLGNPLAPFNPSYTEMELLHSLNIVKPRIIFVSRITYEVVHRAAQKQSWKIELIQLDDENPITDILTLGGIISQRRQWPDPLGYQATAVSEPFRKEAIILQSSGTTGLPKGVMLSHKNMLASVFMAKNFQFEDFSNASVILTVIPLHHGFGFLIMLSVIHSNATTIMMKSFDPKLFCESIQKYRVTILPIVPALLGFLAKNPIVSNYDFRSLRQIMFGSAPSSHQLIGLVEDRLKNKNLILRNGYGMTELSIVTHICNIGSKKKLSVGPVQTALELKIVDRETGKSLGPNETGELCCKGDHVMLGYKGNPQATAEVIDSNGWLHTGDLAFYDNDGDLFISGRLKELIKYKGFQVAPAEIEHLLGAHSEVVDVAVVGKPDDIAGEVPLAFVVKTTGSDVTAEELCKFVSERLSSPKHLRGGVRFIDAIPRNSNAKILRRELLLLLAKL</sequence>
<protein>
    <recommendedName>
        <fullName evidence="5">Luciferin 4-monooxygenase</fullName>
        <ecNumber evidence="4">1.13.12.7</ecNumber>
    </recommendedName>
</protein>
<proteinExistence type="inferred from homology"/>
<dbReference type="SUPFAM" id="SSF56801">
    <property type="entry name" value="Acetyl-CoA synthetase-like"/>
    <property type="match status" value="1"/>
</dbReference>
<dbReference type="InterPro" id="IPR020845">
    <property type="entry name" value="AMP-binding_CS"/>
</dbReference>